<evidence type="ECO:0000313" key="5">
    <source>
        <dbReference type="Proteomes" id="UP001060104"/>
    </source>
</evidence>
<protein>
    <recommendedName>
        <fullName evidence="6">Lipoprotein</fullName>
    </recommendedName>
</protein>
<name>A0A174SWG4_9BACE</name>
<evidence type="ECO:0000313" key="4">
    <source>
        <dbReference type="Proteomes" id="UP000095606"/>
    </source>
</evidence>
<accession>A0A174SWG4</accession>
<feature type="signal peptide" evidence="1">
    <location>
        <begin position="1"/>
        <end position="21"/>
    </location>
</feature>
<evidence type="ECO:0000313" key="3">
    <source>
        <dbReference type="EMBL" id="UVQ74119.1"/>
    </source>
</evidence>
<dbReference type="AlphaFoldDB" id="A0A174SWG4"/>
<evidence type="ECO:0000313" key="2">
    <source>
        <dbReference type="EMBL" id="CUQ02063.1"/>
    </source>
</evidence>
<dbReference type="PROSITE" id="PS51257">
    <property type="entry name" value="PROKAR_LIPOPROTEIN"/>
    <property type="match status" value="1"/>
</dbReference>
<organism evidence="2 4">
    <name type="scientific">Bacteroides faecis</name>
    <dbReference type="NCBI Taxonomy" id="674529"/>
    <lineage>
        <taxon>Bacteria</taxon>
        <taxon>Pseudomonadati</taxon>
        <taxon>Bacteroidota</taxon>
        <taxon>Bacteroidia</taxon>
        <taxon>Bacteroidales</taxon>
        <taxon>Bacteroidaceae</taxon>
        <taxon>Bacteroides</taxon>
    </lineage>
</organism>
<evidence type="ECO:0000256" key="1">
    <source>
        <dbReference type="SAM" id="SignalP"/>
    </source>
</evidence>
<keyword evidence="5" id="KW-1185">Reference proteome</keyword>
<dbReference type="Proteomes" id="UP000095606">
    <property type="component" value="Unassembled WGS sequence"/>
</dbReference>
<gene>
    <name evidence="2" type="ORF">ERS852461_03995</name>
    <name evidence="3" type="ORF">NXY30_24560</name>
</gene>
<evidence type="ECO:0008006" key="6">
    <source>
        <dbReference type="Google" id="ProtNLM"/>
    </source>
</evidence>
<dbReference type="EMBL" id="CP103141">
    <property type="protein sequence ID" value="UVQ74119.1"/>
    <property type="molecule type" value="Genomic_DNA"/>
</dbReference>
<keyword evidence="1" id="KW-0732">Signal</keyword>
<dbReference type="EMBL" id="CZAE01000023">
    <property type="protein sequence ID" value="CUQ02063.1"/>
    <property type="molecule type" value="Genomic_DNA"/>
</dbReference>
<dbReference type="GeneID" id="69591327"/>
<reference evidence="2 4" key="1">
    <citation type="submission" date="2015-09" db="EMBL/GenBank/DDBJ databases">
        <authorList>
            <consortium name="Pathogen Informatics"/>
        </authorList>
    </citation>
    <scope>NUCLEOTIDE SEQUENCE [LARGE SCALE GENOMIC DNA]</scope>
    <source>
        <strain evidence="2 4">2789STDY5834846</strain>
    </source>
</reference>
<proteinExistence type="predicted"/>
<dbReference type="Proteomes" id="UP001060104">
    <property type="component" value="Chromosome"/>
</dbReference>
<dbReference type="RefSeq" id="WP_181950780.1">
    <property type="nucleotide sequence ID" value="NZ_CAXKYA010000018.1"/>
</dbReference>
<sequence length="163" mass="17920">MRNFFVVLACMTSILLIVACAKSPVDKAMEKIDKSIEKVEKNKDKMTKKDFEVLDKEMEEPLKVLNDALENDEVGALDKLKIVGKVTKWAAVLVSAGFKVVGDELGKELKESGVTGEDVKKALEGVETTTGDDVKKVLEEVKSTGDEVKKTLEELQSASDEEK</sequence>
<reference evidence="3" key="2">
    <citation type="submission" date="2022-08" db="EMBL/GenBank/DDBJ databases">
        <title>Genome Sequencing of Bacteroides fragilis Group Isolates with Nanopore Technology.</title>
        <authorList>
            <person name="Tisza M.J."/>
            <person name="Smith D."/>
            <person name="Dekker J.P."/>
        </authorList>
    </citation>
    <scope>NUCLEOTIDE SEQUENCE</scope>
    <source>
        <strain evidence="3">BFG-527</strain>
    </source>
</reference>
<feature type="chain" id="PRO_5008033256" description="Lipoprotein" evidence="1">
    <location>
        <begin position="22"/>
        <end position="163"/>
    </location>
</feature>